<reference evidence="1 2" key="1">
    <citation type="submission" date="2019-04" db="EMBL/GenBank/DDBJ databases">
        <title>Pedobacter sp. AR-3-17 sp. nov., isolated from Arctic soil.</title>
        <authorList>
            <person name="Dahal R.H."/>
            <person name="Kim D.-U."/>
        </authorList>
    </citation>
    <scope>NUCLEOTIDE SEQUENCE [LARGE SCALE GENOMIC DNA]</scope>
    <source>
        <strain evidence="1 2">AR-3-17</strain>
    </source>
</reference>
<proteinExistence type="predicted"/>
<comment type="caution">
    <text evidence="1">The sequence shown here is derived from an EMBL/GenBank/DDBJ whole genome shotgun (WGS) entry which is preliminary data.</text>
</comment>
<sequence length="701" mass="77821">MKKLILVLSFNLIIGFSYAQTLISGIIKDNKSKLLPGVSISIKNSYDGTSSDSTGKFTFKSFEKGEQWLVFSAIGFGFDSTKIVLDGQLIQLSLTLKEQLNELNAVVISAGTFEASDTKKGVVLNSLDVATTAGAEADVFAALQTLPGTQPAASENGLFVRGGAASETNTYFDGMLIKNPFNTQVPEQASRGRFSPFLFKGTTFSAGGYSAVYGQALSSALILESKDLPAKTVSDISLMTVGAGFNQDIRFKNSSLSIGGNYINLKPALSVFKQQTDWVNEPTSAGGTIQYKWKTSNTGMFKSYVEYSKSDLSLNTNNLDSQTKNPFSNGNHNFYSNLSYQDYIGSNWKINTAFSASNNQDNGLININQYGRTDRLAQAKATATRYIGTLSTLKIGTDWLNSNREESWDGLKRDYNDNLNSAYAEGDIFLSQNLVARVGLRGEYSSYLGAANVAPRLSLAYKTGKFSQLSFAYGEFFQNPEDQYLVQSKQLDFQKATHYMANFQKIGSGQTFRVEAYYKKYADLVKTNPTFNNNGFGYAKGVDLFWRDKKTFKGVDYWVSYSYLDTKRDFQNYPTLATPHFGAKHCLNIVYKQFFSKLKSYVGATYSVASGRPFNNPNAVEFMNERTKTFQNLSVNVSYLTRVFGNYTVLYTSVSNLPGFRNEFGYRYSQNGNNRQAIEPPALRNVFVGLFITIGDDTYKN</sequence>
<organism evidence="1 2">
    <name type="scientific">Pedobacter cryophilus</name>
    <dbReference type="NCBI Taxonomy" id="2571271"/>
    <lineage>
        <taxon>Bacteria</taxon>
        <taxon>Pseudomonadati</taxon>
        <taxon>Bacteroidota</taxon>
        <taxon>Sphingobacteriia</taxon>
        <taxon>Sphingobacteriales</taxon>
        <taxon>Sphingobacteriaceae</taxon>
        <taxon>Pedobacter</taxon>
    </lineage>
</organism>
<evidence type="ECO:0000313" key="1">
    <source>
        <dbReference type="EMBL" id="TKC00737.1"/>
    </source>
</evidence>
<keyword evidence="1" id="KW-0675">Receptor</keyword>
<keyword evidence="2" id="KW-1185">Reference proteome</keyword>
<dbReference type="Pfam" id="PF13715">
    <property type="entry name" value="CarbopepD_reg_2"/>
    <property type="match status" value="1"/>
</dbReference>
<protein>
    <submittedName>
        <fullName evidence="1">TonB-dependent receptor</fullName>
    </submittedName>
</protein>
<gene>
    <name evidence="1" type="ORF">FA046_03410</name>
</gene>
<name>A0A4U1C8I6_9SPHI</name>
<accession>A0A4U1C8I6</accession>
<dbReference type="Gene3D" id="2.60.40.1120">
    <property type="entry name" value="Carboxypeptidase-like, regulatory domain"/>
    <property type="match status" value="1"/>
</dbReference>
<dbReference type="RefSeq" id="WP_136824943.1">
    <property type="nucleotide sequence ID" value="NZ_SWBP01000001.1"/>
</dbReference>
<dbReference type="Proteomes" id="UP000308181">
    <property type="component" value="Unassembled WGS sequence"/>
</dbReference>
<dbReference type="AlphaFoldDB" id="A0A4U1C8I6"/>
<dbReference type="SUPFAM" id="SSF56935">
    <property type="entry name" value="Porins"/>
    <property type="match status" value="1"/>
</dbReference>
<dbReference type="EMBL" id="SWBP01000001">
    <property type="protein sequence ID" value="TKC00737.1"/>
    <property type="molecule type" value="Genomic_DNA"/>
</dbReference>
<dbReference type="SUPFAM" id="SSF49464">
    <property type="entry name" value="Carboxypeptidase regulatory domain-like"/>
    <property type="match status" value="1"/>
</dbReference>
<evidence type="ECO:0000313" key="2">
    <source>
        <dbReference type="Proteomes" id="UP000308181"/>
    </source>
</evidence>
<dbReference type="InterPro" id="IPR008969">
    <property type="entry name" value="CarboxyPept-like_regulatory"/>
</dbReference>
<dbReference type="OrthoDB" id="1075473at2"/>